<reference evidence="1 2" key="1">
    <citation type="submission" date="2011-08" db="EMBL/GenBank/DDBJ databases">
        <authorList>
            <person name="Weinstock G."/>
            <person name="Sodergren E."/>
            <person name="Clifton S."/>
            <person name="Fulton L."/>
            <person name="Fulton B."/>
            <person name="Courtney L."/>
            <person name="Fronick C."/>
            <person name="Harrison M."/>
            <person name="Strong C."/>
            <person name="Farmer C."/>
            <person name="Delahaunty K."/>
            <person name="Markovic C."/>
            <person name="Hall O."/>
            <person name="Minx P."/>
            <person name="Tomlinson C."/>
            <person name="Mitreva M."/>
            <person name="Hou S."/>
            <person name="Chen J."/>
            <person name="Wollam A."/>
            <person name="Pepin K.H."/>
            <person name="Johnson M."/>
            <person name="Bhonagiri V."/>
            <person name="Zhang X."/>
            <person name="Suruliraj S."/>
            <person name="Warren W."/>
            <person name="Chinwalla A."/>
            <person name="Mardis E.R."/>
            <person name="Wilson R.K."/>
        </authorList>
    </citation>
    <scope>NUCLEOTIDE SEQUENCE [LARGE SCALE GENOMIC DNA]</scope>
    <source>
        <strain evidence="1 2">ATCC 51873</strain>
    </source>
</reference>
<organism evidence="1 2">
    <name type="scientific">Hafnia alvei ATCC 51873</name>
    <dbReference type="NCBI Taxonomy" id="1002364"/>
    <lineage>
        <taxon>Bacteria</taxon>
        <taxon>Pseudomonadati</taxon>
        <taxon>Pseudomonadota</taxon>
        <taxon>Gammaproteobacteria</taxon>
        <taxon>Enterobacterales</taxon>
        <taxon>Hafniaceae</taxon>
        <taxon>Hafnia</taxon>
    </lineage>
</organism>
<dbReference type="EMBL" id="AGCI01000099">
    <property type="protein sequence ID" value="EHM39057.1"/>
    <property type="molecule type" value="Genomic_DNA"/>
</dbReference>
<dbReference type="Proteomes" id="UP000005959">
    <property type="component" value="Unassembled WGS sequence"/>
</dbReference>
<dbReference type="HOGENOM" id="CLU_3310626_0_0_6"/>
<evidence type="ECO:0000313" key="2">
    <source>
        <dbReference type="Proteomes" id="UP000005959"/>
    </source>
</evidence>
<evidence type="ECO:0000313" key="1">
    <source>
        <dbReference type="EMBL" id="EHM39057.1"/>
    </source>
</evidence>
<name>G9YBT4_HAFAL</name>
<dbReference type="AlphaFoldDB" id="G9YBT4"/>
<accession>G9YBT4</accession>
<comment type="caution">
    <text evidence="1">The sequence shown here is derived from an EMBL/GenBank/DDBJ whole genome shotgun (WGS) entry which is preliminary data.</text>
</comment>
<sequence>MTTLTVDRHLGWQNAKLCGRSDIKINENKIGEDDAVANP</sequence>
<proteinExistence type="predicted"/>
<gene>
    <name evidence="1" type="ORF">HMPREF0454_04193</name>
</gene>
<protein>
    <submittedName>
        <fullName evidence="1">Uncharacterized protein</fullName>
    </submittedName>
</protein>